<evidence type="ECO:0000313" key="1">
    <source>
        <dbReference type="EMBL" id="KAI4316442.1"/>
    </source>
</evidence>
<keyword evidence="2" id="KW-1185">Reference proteome</keyword>
<accession>A0ACB9LYW6</accession>
<evidence type="ECO:0000313" key="2">
    <source>
        <dbReference type="Proteomes" id="UP000828941"/>
    </source>
</evidence>
<proteinExistence type="predicted"/>
<comment type="caution">
    <text evidence="1">The sequence shown here is derived from an EMBL/GenBank/DDBJ whole genome shotgun (WGS) entry which is preliminary data.</text>
</comment>
<reference evidence="1 2" key="1">
    <citation type="journal article" date="2022" name="DNA Res.">
        <title>Chromosomal-level genome assembly of the orchid tree Bauhinia variegata (Leguminosae; Cercidoideae) supports the allotetraploid origin hypothesis of Bauhinia.</title>
        <authorList>
            <person name="Zhong Y."/>
            <person name="Chen Y."/>
            <person name="Zheng D."/>
            <person name="Pang J."/>
            <person name="Liu Y."/>
            <person name="Luo S."/>
            <person name="Meng S."/>
            <person name="Qian L."/>
            <person name="Wei D."/>
            <person name="Dai S."/>
            <person name="Zhou R."/>
        </authorList>
    </citation>
    <scope>NUCLEOTIDE SEQUENCE [LARGE SCALE GENOMIC DNA]</scope>
    <source>
        <strain evidence="1">BV-YZ2020</strain>
    </source>
</reference>
<organism evidence="1 2">
    <name type="scientific">Bauhinia variegata</name>
    <name type="common">Purple orchid tree</name>
    <name type="synonym">Phanera variegata</name>
    <dbReference type="NCBI Taxonomy" id="167791"/>
    <lineage>
        <taxon>Eukaryota</taxon>
        <taxon>Viridiplantae</taxon>
        <taxon>Streptophyta</taxon>
        <taxon>Embryophyta</taxon>
        <taxon>Tracheophyta</taxon>
        <taxon>Spermatophyta</taxon>
        <taxon>Magnoliopsida</taxon>
        <taxon>eudicotyledons</taxon>
        <taxon>Gunneridae</taxon>
        <taxon>Pentapetalae</taxon>
        <taxon>rosids</taxon>
        <taxon>fabids</taxon>
        <taxon>Fabales</taxon>
        <taxon>Fabaceae</taxon>
        <taxon>Cercidoideae</taxon>
        <taxon>Cercideae</taxon>
        <taxon>Bauhiniinae</taxon>
        <taxon>Bauhinia</taxon>
    </lineage>
</organism>
<sequence>MNPKDPGYIVDADSSAGTNSTKRGKVLVPQQQLAQQRTQPQQHKKQVRRRLHTSRPYQERLLNMAEARREIVTALKFHRAAMKEAVEQKQIQQQPQEQQRQPSVSLQPSYQPCFEQDGRPNSRRNPRIYASSSTNFPNYMGNFAYSSFSHLSPSASNPFSWPAASPVTPSPLAENPNFILPNQTLGLNLNFRDFNNLDTTFHLYSDNASLYSHPSPSSSPPLSAVTDQEVPLVAISQGEGTSALVDTLESSAASQFTGSLHTALDDEGMAEIKSLGEQYQMEWNDTVNLVTSAWWFKYLKNMELGGTEAQTEDDAYHVFGELMEFPSWLNANESCLEQCSADYYQDPSLPCMDIGDIEVMDGEWLA</sequence>
<name>A0ACB9LYW6_BAUVA</name>
<dbReference type="EMBL" id="CM039435">
    <property type="protein sequence ID" value="KAI4316442.1"/>
    <property type="molecule type" value="Genomic_DNA"/>
</dbReference>
<gene>
    <name evidence="1" type="ORF">L6164_024420</name>
</gene>
<protein>
    <submittedName>
        <fullName evidence="1">Uncharacterized protein</fullName>
    </submittedName>
</protein>
<dbReference type="Proteomes" id="UP000828941">
    <property type="component" value="Chromosome 10"/>
</dbReference>